<organism evidence="13 14">
    <name type="scientific">Caenorhabditis bovis</name>
    <dbReference type="NCBI Taxonomy" id="2654633"/>
    <lineage>
        <taxon>Eukaryota</taxon>
        <taxon>Metazoa</taxon>
        <taxon>Ecdysozoa</taxon>
        <taxon>Nematoda</taxon>
        <taxon>Chromadorea</taxon>
        <taxon>Rhabditida</taxon>
        <taxon>Rhabditina</taxon>
        <taxon>Rhabditomorpha</taxon>
        <taxon>Rhabditoidea</taxon>
        <taxon>Rhabditidae</taxon>
        <taxon>Peloderinae</taxon>
        <taxon>Caenorhabditis</taxon>
    </lineage>
</organism>
<dbReference type="PANTHER" id="PTHR32315:SF3">
    <property type="entry name" value="ADENINE PHOSPHORIBOSYLTRANSFERASE"/>
    <property type="match status" value="1"/>
</dbReference>
<dbReference type="SUPFAM" id="SSF53271">
    <property type="entry name" value="PRTase-like"/>
    <property type="match status" value="1"/>
</dbReference>
<keyword evidence="9" id="KW-0328">Glycosyltransferase</keyword>
<evidence type="ECO:0000256" key="7">
    <source>
        <dbReference type="ARBA" id="ARBA00017366"/>
    </source>
</evidence>
<dbReference type="NCBIfam" id="NF002634">
    <property type="entry name" value="PRK02304.1-3"/>
    <property type="match status" value="1"/>
</dbReference>
<evidence type="ECO:0000313" key="13">
    <source>
        <dbReference type="EMBL" id="CAB3408980.1"/>
    </source>
</evidence>
<evidence type="ECO:0000256" key="4">
    <source>
        <dbReference type="ARBA" id="ARBA00004659"/>
    </source>
</evidence>
<dbReference type="Proteomes" id="UP000494206">
    <property type="component" value="Unassembled WGS sequence"/>
</dbReference>
<dbReference type="Gene3D" id="3.40.50.2020">
    <property type="match status" value="1"/>
</dbReference>
<dbReference type="GO" id="GO:0002055">
    <property type="term" value="F:adenine binding"/>
    <property type="evidence" value="ECO:0007669"/>
    <property type="project" value="TreeGrafter"/>
</dbReference>
<evidence type="ECO:0000313" key="14">
    <source>
        <dbReference type="Proteomes" id="UP000494206"/>
    </source>
</evidence>
<dbReference type="EC" id="2.4.2.7" evidence="6"/>
<sequence length="185" mass="20177">MTLPRFDEIRPKIEAHIREIKDFPKKGINFRDIMPLFTNPQLVNELCVVVADHIRHSVGQVDGIAGLEARGFLFGPQIAIQLGVPFVPIRKKGKLPGSTVQASYVKEYGEDIVEIQEGSVKKGQRVVIIDDLLATGGTLRAASDLIQKVGGIVAEAFVIIELAPLNGRAKIPDVKLTALISYNDA</sequence>
<dbReference type="EMBL" id="CADEPM010000007">
    <property type="protein sequence ID" value="CAB3408980.1"/>
    <property type="molecule type" value="Genomic_DNA"/>
</dbReference>
<dbReference type="InterPro" id="IPR000836">
    <property type="entry name" value="PRTase_dom"/>
</dbReference>
<comment type="function">
    <text evidence="2">Catalyzes a salvage reaction resulting in the formation of AMP, that is energically less costly than de novo synthesis.</text>
</comment>
<dbReference type="GO" id="GO:0016208">
    <property type="term" value="F:AMP binding"/>
    <property type="evidence" value="ECO:0007669"/>
    <property type="project" value="TreeGrafter"/>
</dbReference>
<gene>
    <name evidence="13" type="ORF">CBOVIS_LOCUS10694</name>
</gene>
<evidence type="ECO:0000256" key="8">
    <source>
        <dbReference type="ARBA" id="ARBA00022490"/>
    </source>
</evidence>
<keyword evidence="11" id="KW-0660">Purine salvage</keyword>
<evidence type="ECO:0000256" key="1">
    <source>
        <dbReference type="ARBA" id="ARBA00000868"/>
    </source>
</evidence>
<dbReference type="GO" id="GO:0003999">
    <property type="term" value="F:adenine phosphoribosyltransferase activity"/>
    <property type="evidence" value="ECO:0007669"/>
    <property type="project" value="UniProtKB-EC"/>
</dbReference>
<dbReference type="HAMAP" id="MF_00004">
    <property type="entry name" value="Aden_phosphoribosyltr"/>
    <property type="match status" value="1"/>
</dbReference>
<evidence type="ECO:0000256" key="6">
    <source>
        <dbReference type="ARBA" id="ARBA00011893"/>
    </source>
</evidence>
<dbReference type="FunFam" id="3.40.50.2020:FF:000021">
    <property type="entry name" value="Adenine phosphoribosyltransferase"/>
    <property type="match status" value="1"/>
</dbReference>
<dbReference type="InterPro" id="IPR050054">
    <property type="entry name" value="UPRTase/APRTase"/>
</dbReference>
<evidence type="ECO:0000256" key="3">
    <source>
        <dbReference type="ARBA" id="ARBA00004496"/>
    </source>
</evidence>
<feature type="domain" description="Phosphoribosyltransferase" evidence="12">
    <location>
        <begin position="51"/>
        <end position="160"/>
    </location>
</feature>
<dbReference type="InterPro" id="IPR029057">
    <property type="entry name" value="PRTase-like"/>
</dbReference>
<dbReference type="GO" id="GO:0006166">
    <property type="term" value="P:purine ribonucleoside salvage"/>
    <property type="evidence" value="ECO:0007669"/>
    <property type="project" value="UniProtKB-KW"/>
</dbReference>
<evidence type="ECO:0000256" key="2">
    <source>
        <dbReference type="ARBA" id="ARBA00003968"/>
    </source>
</evidence>
<evidence type="ECO:0000259" key="12">
    <source>
        <dbReference type="Pfam" id="PF00156"/>
    </source>
</evidence>
<dbReference type="AlphaFoldDB" id="A0A8S1F4Z5"/>
<comment type="caution">
    <text evidence="13">The sequence shown here is derived from an EMBL/GenBank/DDBJ whole genome shotgun (WGS) entry which is preliminary data.</text>
</comment>
<dbReference type="OrthoDB" id="363185at2759"/>
<protein>
    <recommendedName>
        <fullName evidence="7">Adenine phosphoribosyltransferase</fullName>
        <ecNumber evidence="6">2.4.2.7</ecNumber>
    </recommendedName>
</protein>
<keyword evidence="14" id="KW-1185">Reference proteome</keyword>
<accession>A0A8S1F4Z5</accession>
<dbReference type="PANTHER" id="PTHR32315">
    <property type="entry name" value="ADENINE PHOSPHORIBOSYLTRANSFERASE"/>
    <property type="match status" value="1"/>
</dbReference>
<name>A0A8S1F4Z5_9PELO</name>
<dbReference type="GO" id="GO:0005737">
    <property type="term" value="C:cytoplasm"/>
    <property type="evidence" value="ECO:0007669"/>
    <property type="project" value="UniProtKB-SubCell"/>
</dbReference>
<comment type="similarity">
    <text evidence="5">Belongs to the purine/pyrimidine phosphoribosyltransferase family.</text>
</comment>
<dbReference type="CDD" id="cd06223">
    <property type="entry name" value="PRTases_typeI"/>
    <property type="match status" value="1"/>
</dbReference>
<reference evidence="13 14" key="1">
    <citation type="submission" date="2020-04" db="EMBL/GenBank/DDBJ databases">
        <authorList>
            <person name="Laetsch R D."/>
            <person name="Stevens L."/>
            <person name="Kumar S."/>
            <person name="Blaxter L. M."/>
        </authorList>
    </citation>
    <scope>NUCLEOTIDE SEQUENCE [LARGE SCALE GENOMIC DNA]</scope>
</reference>
<dbReference type="InterPro" id="IPR005764">
    <property type="entry name" value="Ade_phspho_trans"/>
</dbReference>
<evidence type="ECO:0000256" key="5">
    <source>
        <dbReference type="ARBA" id="ARBA00008391"/>
    </source>
</evidence>
<dbReference type="NCBIfam" id="NF002636">
    <property type="entry name" value="PRK02304.1-5"/>
    <property type="match status" value="1"/>
</dbReference>
<evidence type="ECO:0000256" key="11">
    <source>
        <dbReference type="ARBA" id="ARBA00022726"/>
    </source>
</evidence>
<dbReference type="GO" id="GO:0006168">
    <property type="term" value="P:adenine salvage"/>
    <property type="evidence" value="ECO:0007669"/>
    <property type="project" value="InterPro"/>
</dbReference>
<evidence type="ECO:0000256" key="9">
    <source>
        <dbReference type="ARBA" id="ARBA00022676"/>
    </source>
</evidence>
<evidence type="ECO:0000256" key="10">
    <source>
        <dbReference type="ARBA" id="ARBA00022679"/>
    </source>
</evidence>
<keyword evidence="10" id="KW-0808">Transferase</keyword>
<dbReference type="Pfam" id="PF00156">
    <property type="entry name" value="Pribosyltran"/>
    <property type="match status" value="1"/>
</dbReference>
<dbReference type="NCBIfam" id="TIGR01090">
    <property type="entry name" value="apt"/>
    <property type="match status" value="1"/>
</dbReference>
<dbReference type="GO" id="GO:0044209">
    <property type="term" value="P:AMP salvage"/>
    <property type="evidence" value="ECO:0007669"/>
    <property type="project" value="TreeGrafter"/>
</dbReference>
<keyword evidence="8" id="KW-0963">Cytoplasm</keyword>
<comment type="catalytic activity">
    <reaction evidence="1">
        <text>AMP + diphosphate = 5-phospho-alpha-D-ribose 1-diphosphate + adenine</text>
        <dbReference type="Rhea" id="RHEA:16609"/>
        <dbReference type="ChEBI" id="CHEBI:16708"/>
        <dbReference type="ChEBI" id="CHEBI:33019"/>
        <dbReference type="ChEBI" id="CHEBI:58017"/>
        <dbReference type="ChEBI" id="CHEBI:456215"/>
        <dbReference type="EC" id="2.4.2.7"/>
    </reaction>
</comment>
<comment type="pathway">
    <text evidence="4">Purine metabolism; AMP biosynthesis via salvage pathway; AMP from adenine: step 1/1.</text>
</comment>
<proteinExistence type="inferred from homology"/>
<comment type="subcellular location">
    <subcellularLocation>
        <location evidence="3">Cytoplasm</location>
    </subcellularLocation>
</comment>